<feature type="region of interest" description="Disordered" evidence="1">
    <location>
        <begin position="154"/>
        <end position="221"/>
    </location>
</feature>
<dbReference type="RefSeq" id="XP_008862558.1">
    <property type="nucleotide sequence ID" value="XM_008864336.1"/>
</dbReference>
<evidence type="ECO:0000256" key="1">
    <source>
        <dbReference type="SAM" id="MobiDB-lite"/>
    </source>
</evidence>
<sequence length="360" mass="38709">MNVSIPNTKCSPSDYEAKMVEAQSLFRRVVKAELQLLLDQNIARDMAVKKLLQRIVKSATEPSESEVRKVMYQFQMNRDDAVRALIVKQELARLKQRGLNSFAAITELTLKMQLLLPLSPMSNRDSDDEAGEPDPLVLTAVEATTTTLPTTAQIESAHSEEPNSVANSLVHAKRKRKASTLSSSTSPGAAGAATSSIAESPGISKSSSVSPPLSPTAAEVDDSNAALSREVSLCQRIGNWSISASAASPKSGDTSSTLISKSTRKRRKIDIENSGGSGDKAGNSRVFGTKKKLLLDVDQKFKAQFHGNIVKLGKSNNPPKSNKRAWAKCSDSSSTNCITNGSDAVVESPSHYNPKKHRSD</sequence>
<organism evidence="2">
    <name type="scientific">Aphanomyces invadans</name>
    <dbReference type="NCBI Taxonomy" id="157072"/>
    <lineage>
        <taxon>Eukaryota</taxon>
        <taxon>Sar</taxon>
        <taxon>Stramenopiles</taxon>
        <taxon>Oomycota</taxon>
        <taxon>Saprolegniomycetes</taxon>
        <taxon>Saprolegniales</taxon>
        <taxon>Verrucalvaceae</taxon>
        <taxon>Aphanomyces</taxon>
    </lineage>
</organism>
<feature type="compositionally biased region" description="Polar residues" evidence="1">
    <location>
        <begin position="330"/>
        <end position="342"/>
    </location>
</feature>
<dbReference type="eggNOG" id="ENOG502S2SZ">
    <property type="taxonomic scope" value="Eukaryota"/>
</dbReference>
<evidence type="ECO:0000313" key="2">
    <source>
        <dbReference type="EMBL" id="ETW08753.1"/>
    </source>
</evidence>
<reference evidence="2" key="1">
    <citation type="submission" date="2013-12" db="EMBL/GenBank/DDBJ databases">
        <title>The Genome Sequence of Aphanomyces invadans NJM9701.</title>
        <authorList>
            <consortium name="The Broad Institute Genomics Platform"/>
            <person name="Russ C."/>
            <person name="Tyler B."/>
            <person name="van West P."/>
            <person name="Dieguez-Uribeondo J."/>
            <person name="Young S.K."/>
            <person name="Zeng Q."/>
            <person name="Gargeya S."/>
            <person name="Fitzgerald M."/>
            <person name="Abouelleil A."/>
            <person name="Alvarado L."/>
            <person name="Chapman S.B."/>
            <person name="Gainer-Dewar J."/>
            <person name="Goldberg J."/>
            <person name="Griggs A."/>
            <person name="Gujja S."/>
            <person name="Hansen M."/>
            <person name="Howarth C."/>
            <person name="Imamovic A."/>
            <person name="Ireland A."/>
            <person name="Larimer J."/>
            <person name="McCowan C."/>
            <person name="Murphy C."/>
            <person name="Pearson M."/>
            <person name="Poon T.W."/>
            <person name="Priest M."/>
            <person name="Roberts A."/>
            <person name="Saif S."/>
            <person name="Shea T."/>
            <person name="Sykes S."/>
            <person name="Wortman J."/>
            <person name="Nusbaum C."/>
            <person name="Birren B."/>
        </authorList>
    </citation>
    <scope>NUCLEOTIDE SEQUENCE [LARGE SCALE GENOMIC DNA]</scope>
    <source>
        <strain evidence="2">NJM9701</strain>
    </source>
</reference>
<name>A0A024USV4_9STRA</name>
<feature type="region of interest" description="Disordered" evidence="1">
    <location>
        <begin position="310"/>
        <end position="360"/>
    </location>
</feature>
<accession>A0A024USV4</accession>
<protein>
    <submittedName>
        <fullName evidence="2">Uncharacterized protein</fullName>
    </submittedName>
</protein>
<dbReference type="EMBL" id="KI913953">
    <property type="protein sequence ID" value="ETW08753.1"/>
    <property type="molecule type" value="Genomic_DNA"/>
</dbReference>
<dbReference type="OrthoDB" id="75248at2759"/>
<proteinExistence type="predicted"/>
<feature type="compositionally biased region" description="Low complexity" evidence="1">
    <location>
        <begin position="179"/>
        <end position="211"/>
    </location>
</feature>
<gene>
    <name evidence="2" type="ORF">H310_01271</name>
</gene>
<dbReference type="VEuPathDB" id="FungiDB:H310_01271"/>
<feature type="compositionally biased region" description="Polar residues" evidence="1">
    <location>
        <begin position="244"/>
        <end position="261"/>
    </location>
</feature>
<dbReference type="GeneID" id="20078321"/>
<dbReference type="AlphaFoldDB" id="A0A024USV4"/>
<feature type="region of interest" description="Disordered" evidence="1">
    <location>
        <begin position="244"/>
        <end position="285"/>
    </location>
</feature>